<protein>
    <submittedName>
        <fullName evidence="3">TlpA family protein disulfide reductase</fullName>
    </submittedName>
</protein>
<sequence length="377" mass="43049">MRIIIAFILLSAMSLSLSAQNFTVKGHFTDVANDTLLIEYVKREPDRNVVNVSVPIDANGFFSYSCNIGWAYFAELSVQSNGVKSYFFFVPDESVEIEGQSASMTGWDIDGTGFYQRLNAVNRLMLPFDKEFDAARARYDKGMADGLDKAMLDSVRAAANRDINERLWKVAGQYIREHPDDEVSATLLLDQDYTDILPAIRMLSPEVRYGRFKDYIDGIDSMFSRLEKEMAAAESATLELKEGKKVPDFTLKDIDGNDFSLHSILGKGKYTVVDFWGSWCSWCIKGFPKMAEYYERYKDRLEIVGVACYDKEDRWKAAVDRNNIPWLQVFSPDGRTEVRFGVTAYPYKVVVSPKGKVIKCFMGETEEFYEMLDKKLK</sequence>
<dbReference type="Proteomes" id="UP000823769">
    <property type="component" value="Unassembled WGS sequence"/>
</dbReference>
<dbReference type="Gene3D" id="3.40.30.10">
    <property type="entry name" value="Glutaredoxin"/>
    <property type="match status" value="1"/>
</dbReference>
<dbReference type="PROSITE" id="PS51352">
    <property type="entry name" value="THIOREDOXIN_2"/>
    <property type="match status" value="1"/>
</dbReference>
<dbReference type="EMBL" id="JADILW010000024">
    <property type="protein sequence ID" value="MBO8479779.1"/>
    <property type="molecule type" value="Genomic_DNA"/>
</dbReference>
<dbReference type="PANTHER" id="PTHR42852">
    <property type="entry name" value="THIOL:DISULFIDE INTERCHANGE PROTEIN DSBE"/>
    <property type="match status" value="1"/>
</dbReference>
<proteinExistence type="predicted"/>
<dbReference type="InterPro" id="IPR000866">
    <property type="entry name" value="AhpC/TSA"/>
</dbReference>
<evidence type="ECO:0000313" key="3">
    <source>
        <dbReference type="EMBL" id="MBO8479779.1"/>
    </source>
</evidence>
<evidence type="ECO:0000313" key="4">
    <source>
        <dbReference type="Proteomes" id="UP000823769"/>
    </source>
</evidence>
<evidence type="ECO:0000259" key="2">
    <source>
        <dbReference type="PROSITE" id="PS51352"/>
    </source>
</evidence>
<reference evidence="3" key="1">
    <citation type="submission" date="2020-10" db="EMBL/GenBank/DDBJ databases">
        <authorList>
            <person name="Gilroy R."/>
        </authorList>
    </citation>
    <scope>NUCLEOTIDE SEQUENCE</scope>
    <source>
        <strain evidence="3">B3-1481</strain>
    </source>
</reference>
<dbReference type="InterPro" id="IPR036249">
    <property type="entry name" value="Thioredoxin-like_sf"/>
</dbReference>
<dbReference type="SUPFAM" id="SSF52833">
    <property type="entry name" value="Thioredoxin-like"/>
    <property type="match status" value="1"/>
</dbReference>
<feature type="signal peptide" evidence="1">
    <location>
        <begin position="1"/>
        <end position="19"/>
    </location>
</feature>
<dbReference type="CDD" id="cd02966">
    <property type="entry name" value="TlpA_like_family"/>
    <property type="match status" value="1"/>
</dbReference>
<dbReference type="GO" id="GO:0016209">
    <property type="term" value="F:antioxidant activity"/>
    <property type="evidence" value="ECO:0007669"/>
    <property type="project" value="InterPro"/>
</dbReference>
<dbReference type="AlphaFoldDB" id="A0A9D9NN14"/>
<accession>A0A9D9NN14</accession>
<dbReference type="InterPro" id="IPR013766">
    <property type="entry name" value="Thioredoxin_domain"/>
</dbReference>
<organism evidence="3 4">
    <name type="scientific">Candidatus Cryptobacteroides avistercoris</name>
    <dbReference type="NCBI Taxonomy" id="2840758"/>
    <lineage>
        <taxon>Bacteria</taxon>
        <taxon>Pseudomonadati</taxon>
        <taxon>Bacteroidota</taxon>
        <taxon>Bacteroidia</taxon>
        <taxon>Bacteroidales</taxon>
        <taxon>Candidatus Cryptobacteroides</taxon>
    </lineage>
</organism>
<dbReference type="InterPro" id="IPR050553">
    <property type="entry name" value="Thioredoxin_ResA/DsbE_sf"/>
</dbReference>
<name>A0A9D9NN14_9BACT</name>
<gene>
    <name evidence="3" type="ORF">IAB76_01510</name>
</gene>
<dbReference type="PANTHER" id="PTHR42852:SF13">
    <property type="entry name" value="PROTEIN DIPZ"/>
    <property type="match status" value="1"/>
</dbReference>
<dbReference type="GO" id="GO:0016491">
    <property type="term" value="F:oxidoreductase activity"/>
    <property type="evidence" value="ECO:0007669"/>
    <property type="project" value="InterPro"/>
</dbReference>
<comment type="caution">
    <text evidence="3">The sequence shown here is derived from an EMBL/GenBank/DDBJ whole genome shotgun (WGS) entry which is preliminary data.</text>
</comment>
<feature type="chain" id="PRO_5039281015" evidence="1">
    <location>
        <begin position="20"/>
        <end position="377"/>
    </location>
</feature>
<evidence type="ECO:0000256" key="1">
    <source>
        <dbReference type="SAM" id="SignalP"/>
    </source>
</evidence>
<keyword evidence="1" id="KW-0732">Signal</keyword>
<dbReference type="Pfam" id="PF00578">
    <property type="entry name" value="AhpC-TSA"/>
    <property type="match status" value="1"/>
</dbReference>
<reference evidence="3" key="2">
    <citation type="journal article" date="2021" name="PeerJ">
        <title>Extensive microbial diversity within the chicken gut microbiome revealed by metagenomics and culture.</title>
        <authorList>
            <person name="Gilroy R."/>
            <person name="Ravi A."/>
            <person name="Getino M."/>
            <person name="Pursley I."/>
            <person name="Horton D.L."/>
            <person name="Alikhan N.F."/>
            <person name="Baker D."/>
            <person name="Gharbi K."/>
            <person name="Hall N."/>
            <person name="Watson M."/>
            <person name="Adriaenssens E.M."/>
            <person name="Foster-Nyarko E."/>
            <person name="Jarju S."/>
            <person name="Secka A."/>
            <person name="Antonio M."/>
            <person name="Oren A."/>
            <person name="Chaudhuri R.R."/>
            <person name="La Ragione R."/>
            <person name="Hildebrand F."/>
            <person name="Pallen M.J."/>
        </authorList>
    </citation>
    <scope>NUCLEOTIDE SEQUENCE</scope>
    <source>
        <strain evidence="3">B3-1481</strain>
    </source>
</reference>
<feature type="domain" description="Thioredoxin" evidence="2">
    <location>
        <begin position="240"/>
        <end position="377"/>
    </location>
</feature>